<comment type="caution">
    <text evidence="6">The sequence shown here is derived from an EMBL/GenBank/DDBJ whole genome shotgun (WGS) entry which is preliminary data.</text>
</comment>
<gene>
    <name evidence="6" type="ORF">BST26_17915</name>
</gene>
<organism evidence="6 7">
    <name type="scientific">Mycolicibacterium insubricum</name>
    <dbReference type="NCBI Taxonomy" id="444597"/>
    <lineage>
        <taxon>Bacteria</taxon>
        <taxon>Bacillati</taxon>
        <taxon>Actinomycetota</taxon>
        <taxon>Actinomycetes</taxon>
        <taxon>Mycobacteriales</taxon>
        <taxon>Mycobacteriaceae</taxon>
        <taxon>Mycolicibacterium</taxon>
    </lineage>
</organism>
<dbReference type="AlphaFoldDB" id="A0A1X0D0J4"/>
<dbReference type="PANTHER" id="PTHR43066">
    <property type="entry name" value="RHOMBOID-RELATED PROTEIN"/>
    <property type="match status" value="1"/>
</dbReference>
<keyword evidence="3" id="KW-1133">Transmembrane helix</keyword>
<dbReference type="SUPFAM" id="SSF144091">
    <property type="entry name" value="Rhomboid-like"/>
    <property type="match status" value="1"/>
</dbReference>
<dbReference type="InterPro" id="IPR022764">
    <property type="entry name" value="Peptidase_S54_rhomboid_dom"/>
</dbReference>
<keyword evidence="6" id="KW-0378">Hydrolase</keyword>
<keyword evidence="7" id="KW-1185">Reference proteome</keyword>
<keyword evidence="2" id="KW-0812">Transmembrane</keyword>
<name>A0A1X0D0J4_9MYCO</name>
<keyword evidence="6" id="KW-0645">Protease</keyword>
<keyword evidence="4" id="KW-0472">Membrane</keyword>
<accession>A0A1X0D0J4</accession>
<sequence>MAKTPAVPDAPQQRPGWQTGGATVLGFVAVLYVIEFIDQLGGGRLDADGIRPLQRDGLSGILFAPLLHGSWNHLFANTIPLLVLGFLMTLIGMGRCLAATAIIWLLGGLGTWLIGALPSCPNTVHIGASGLIFGWLTFLIVFGWWVRKPWQIVVGVLVALLYGSLLLGVVPDLNTCGGISWQGHLCGAIAGVVAAYLLSGPERTARAQKRPVQQ</sequence>
<dbReference type="OrthoDB" id="465874at2"/>
<dbReference type="Gene3D" id="1.20.1540.10">
    <property type="entry name" value="Rhomboid-like"/>
    <property type="match status" value="1"/>
</dbReference>
<feature type="domain" description="Peptidase S54 rhomboid" evidence="5">
    <location>
        <begin position="59"/>
        <end position="199"/>
    </location>
</feature>
<dbReference type="Pfam" id="PF01694">
    <property type="entry name" value="Rhomboid"/>
    <property type="match status" value="1"/>
</dbReference>
<evidence type="ECO:0000313" key="6">
    <source>
        <dbReference type="EMBL" id="ORA65926.1"/>
    </source>
</evidence>
<comment type="subcellular location">
    <subcellularLocation>
        <location evidence="1">Membrane</location>
        <topology evidence="1">Multi-pass membrane protein</topology>
    </subcellularLocation>
</comment>
<dbReference type="GO" id="GO:0006508">
    <property type="term" value="P:proteolysis"/>
    <property type="evidence" value="ECO:0007669"/>
    <property type="project" value="UniProtKB-KW"/>
</dbReference>
<evidence type="ECO:0000313" key="7">
    <source>
        <dbReference type="Proteomes" id="UP000192801"/>
    </source>
</evidence>
<dbReference type="RefSeq" id="WP_083032891.1">
    <property type="nucleotide sequence ID" value="NZ_AP022618.1"/>
</dbReference>
<dbReference type="Proteomes" id="UP000192801">
    <property type="component" value="Unassembled WGS sequence"/>
</dbReference>
<protein>
    <submittedName>
        <fullName evidence="6">Rhomboid family intramembrane serine protease</fullName>
    </submittedName>
</protein>
<dbReference type="EMBL" id="MVHS01000056">
    <property type="protein sequence ID" value="ORA65926.1"/>
    <property type="molecule type" value="Genomic_DNA"/>
</dbReference>
<proteinExistence type="predicted"/>
<evidence type="ECO:0000259" key="5">
    <source>
        <dbReference type="Pfam" id="PF01694"/>
    </source>
</evidence>
<evidence type="ECO:0000256" key="2">
    <source>
        <dbReference type="ARBA" id="ARBA00022692"/>
    </source>
</evidence>
<evidence type="ECO:0000256" key="1">
    <source>
        <dbReference type="ARBA" id="ARBA00004141"/>
    </source>
</evidence>
<evidence type="ECO:0000256" key="3">
    <source>
        <dbReference type="ARBA" id="ARBA00022989"/>
    </source>
</evidence>
<evidence type="ECO:0000256" key="4">
    <source>
        <dbReference type="ARBA" id="ARBA00023136"/>
    </source>
</evidence>
<dbReference type="STRING" id="444597.BST26_17915"/>
<dbReference type="GO" id="GO:0004252">
    <property type="term" value="F:serine-type endopeptidase activity"/>
    <property type="evidence" value="ECO:0007669"/>
    <property type="project" value="InterPro"/>
</dbReference>
<reference evidence="6 7" key="1">
    <citation type="submission" date="2016-12" db="EMBL/GenBank/DDBJ databases">
        <title>The new phylogeny of genus Mycobacterium.</title>
        <authorList>
            <person name="Tortoli E."/>
            <person name="Trovato A."/>
            <person name="Cirillo D.M."/>
        </authorList>
    </citation>
    <scope>NUCLEOTIDE SEQUENCE [LARGE SCALE GENOMIC DNA]</scope>
    <source>
        <strain evidence="6 7">DSM 45130</strain>
    </source>
</reference>
<dbReference type="InterPro" id="IPR035952">
    <property type="entry name" value="Rhomboid-like_sf"/>
</dbReference>
<dbReference type="GO" id="GO:0016020">
    <property type="term" value="C:membrane"/>
    <property type="evidence" value="ECO:0007669"/>
    <property type="project" value="UniProtKB-SubCell"/>
</dbReference>